<gene>
    <name evidence="1" type="ORF">SAMN05192566_1157</name>
</gene>
<proteinExistence type="predicted"/>
<keyword evidence="2" id="KW-1185">Reference proteome</keyword>
<name>A0A1G9BGV3_9PROT</name>
<dbReference type="AlphaFoldDB" id="A0A1G9BGV3"/>
<organism evidence="1 2">
    <name type="scientific">Methylophilus rhizosphaerae</name>
    <dbReference type="NCBI Taxonomy" id="492660"/>
    <lineage>
        <taxon>Bacteria</taxon>
        <taxon>Pseudomonadati</taxon>
        <taxon>Pseudomonadota</taxon>
        <taxon>Betaproteobacteria</taxon>
        <taxon>Nitrosomonadales</taxon>
        <taxon>Methylophilaceae</taxon>
        <taxon>Methylophilus</taxon>
    </lineage>
</organism>
<reference evidence="2" key="1">
    <citation type="submission" date="2016-10" db="EMBL/GenBank/DDBJ databases">
        <authorList>
            <person name="Varghese N."/>
            <person name="Submissions S."/>
        </authorList>
    </citation>
    <scope>NUCLEOTIDE SEQUENCE [LARGE SCALE GENOMIC DNA]</scope>
    <source>
        <strain evidence="2">CBMB127</strain>
    </source>
</reference>
<dbReference type="STRING" id="492660.SAMN05192566_1157"/>
<protein>
    <submittedName>
        <fullName evidence="1">Uncharacterized protein</fullName>
    </submittedName>
</protein>
<evidence type="ECO:0000313" key="1">
    <source>
        <dbReference type="EMBL" id="SDK38440.1"/>
    </source>
</evidence>
<evidence type="ECO:0000313" key="2">
    <source>
        <dbReference type="Proteomes" id="UP000198629"/>
    </source>
</evidence>
<sequence length="65" mass="7490">MLDYQEGIPTLCTIVLMVSRWAFPRVGKANLSISRKCLFFAGSGQVLHELTLPNYRYLLRLFDIL</sequence>
<dbReference type="EMBL" id="FNFX01000002">
    <property type="protein sequence ID" value="SDK38440.1"/>
    <property type="molecule type" value="Genomic_DNA"/>
</dbReference>
<dbReference type="Proteomes" id="UP000198629">
    <property type="component" value="Unassembled WGS sequence"/>
</dbReference>
<accession>A0A1G9BGV3</accession>